<dbReference type="Pfam" id="PF12146">
    <property type="entry name" value="Hydrolase_4"/>
    <property type="match status" value="1"/>
</dbReference>
<dbReference type="PANTHER" id="PTHR43265:SF1">
    <property type="entry name" value="ESTERASE ESTD"/>
    <property type="match status" value="1"/>
</dbReference>
<feature type="signal peptide" evidence="1">
    <location>
        <begin position="1"/>
        <end position="27"/>
    </location>
</feature>
<accession>A0A9X3YR34</accession>
<dbReference type="PANTHER" id="PTHR43265">
    <property type="entry name" value="ESTERASE ESTD"/>
    <property type="match status" value="1"/>
</dbReference>
<dbReference type="GO" id="GO:0052689">
    <property type="term" value="F:carboxylic ester hydrolase activity"/>
    <property type="evidence" value="ECO:0007669"/>
    <property type="project" value="TreeGrafter"/>
</dbReference>
<dbReference type="InterPro" id="IPR053145">
    <property type="entry name" value="AB_hydrolase_Est10"/>
</dbReference>
<feature type="chain" id="PRO_5040855381" evidence="1">
    <location>
        <begin position="28"/>
        <end position="438"/>
    </location>
</feature>
<dbReference type="InterPro" id="IPR029058">
    <property type="entry name" value="AB_hydrolase_fold"/>
</dbReference>
<evidence type="ECO:0000313" key="3">
    <source>
        <dbReference type="EMBL" id="MDC8014821.1"/>
    </source>
</evidence>
<comment type="caution">
    <text evidence="3">The sequence shown here is derived from an EMBL/GenBank/DDBJ whole genome shotgun (WGS) entry which is preliminary data.</text>
</comment>
<evidence type="ECO:0000259" key="2">
    <source>
        <dbReference type="Pfam" id="PF12146"/>
    </source>
</evidence>
<dbReference type="InterPro" id="IPR022742">
    <property type="entry name" value="Hydrolase_4"/>
</dbReference>
<dbReference type="Proteomes" id="UP001139971">
    <property type="component" value="Unassembled WGS sequence"/>
</dbReference>
<reference evidence="3" key="1">
    <citation type="submission" date="2023-02" db="EMBL/GenBank/DDBJ databases">
        <title>Tahibacter soli sp. nov. isolated from soil.</title>
        <authorList>
            <person name="Baek J.H."/>
            <person name="Lee J.K."/>
            <person name="Choi D.G."/>
            <person name="Jeon C.O."/>
        </authorList>
    </citation>
    <scope>NUCLEOTIDE SEQUENCE</scope>
    <source>
        <strain evidence="3">BL</strain>
    </source>
</reference>
<feature type="domain" description="Serine aminopeptidase S33" evidence="2">
    <location>
        <begin position="127"/>
        <end position="225"/>
    </location>
</feature>
<dbReference type="SUPFAM" id="SSF53474">
    <property type="entry name" value="alpha/beta-Hydrolases"/>
    <property type="match status" value="1"/>
</dbReference>
<protein>
    <submittedName>
        <fullName evidence="3">Alpha/beta hydrolase</fullName>
    </submittedName>
</protein>
<dbReference type="EMBL" id="JAOVZO020000019">
    <property type="protein sequence ID" value="MDC8014821.1"/>
    <property type="molecule type" value="Genomic_DNA"/>
</dbReference>
<keyword evidence="1" id="KW-0732">Signal</keyword>
<organism evidence="3 4">
    <name type="scientific">Tahibacter soli</name>
    <dbReference type="NCBI Taxonomy" id="2983605"/>
    <lineage>
        <taxon>Bacteria</taxon>
        <taxon>Pseudomonadati</taxon>
        <taxon>Pseudomonadota</taxon>
        <taxon>Gammaproteobacteria</taxon>
        <taxon>Lysobacterales</taxon>
        <taxon>Rhodanobacteraceae</taxon>
        <taxon>Tahibacter</taxon>
    </lineage>
</organism>
<keyword evidence="4" id="KW-1185">Reference proteome</keyword>
<keyword evidence="3" id="KW-0378">Hydrolase</keyword>
<dbReference type="AlphaFoldDB" id="A0A9X3YR34"/>
<name>A0A9X3YR34_9GAMM</name>
<proteinExistence type="predicted"/>
<sequence>MFVSRLEFVNKAALFVALAAASGTAAADACKPGVYRSGSGESVAISERPNTAETGEWRYTFLDGRYGGTKAGVVACADDAVTVTRDRKPAERWNAVPLRTTSTTFKSGDLTLAGQLIEPAGVDKPPLVVFVHGSERTPTVGGRSSYAYLFAAQGISVFVFDKRGTGASGGTYNQNFPKLADDVVAASIEAKRLAAGRYSRFGLFGGSQGGWVAPRAANDAKAQFVAVGFGLLIDPLEEDAEQVQSELRELGYGDDVLAKARRVTDATGAVMAAHFADGYVGLAQAKKQFAAEPWFGKIKGEFTGDVLALDEAALRKDGRAKFDDLDLDWRYDARGELAKVKAPQLWVVAGADREAPPVTTVERLQQLRKAGKPIEIVVFPRTDHGMYEFTQAADGTRDVTRVTDGYYRLLGDWIKGGMRPPYGAGRVLKAGEAIAPEK</sequence>
<dbReference type="Gene3D" id="3.40.50.1820">
    <property type="entry name" value="alpha/beta hydrolase"/>
    <property type="match status" value="2"/>
</dbReference>
<gene>
    <name evidence="3" type="ORF">OD750_019930</name>
</gene>
<dbReference type="RefSeq" id="WP_263540939.1">
    <property type="nucleotide sequence ID" value="NZ_JAOVZO020000019.1"/>
</dbReference>
<evidence type="ECO:0000313" key="4">
    <source>
        <dbReference type="Proteomes" id="UP001139971"/>
    </source>
</evidence>
<evidence type="ECO:0000256" key="1">
    <source>
        <dbReference type="SAM" id="SignalP"/>
    </source>
</evidence>